<dbReference type="EMBL" id="LR798213">
    <property type="protein sequence ID" value="CAB5187428.1"/>
    <property type="molecule type" value="Genomic_DNA"/>
</dbReference>
<keyword evidence="1" id="KW-0812">Transmembrane</keyword>
<name>A0A6J7WHE3_9CAUD</name>
<proteinExistence type="predicted"/>
<evidence type="ECO:0000256" key="1">
    <source>
        <dbReference type="SAM" id="Phobius"/>
    </source>
</evidence>
<gene>
    <name evidence="2" type="ORF">UFOVP166_46</name>
</gene>
<keyword evidence="1" id="KW-0472">Membrane</keyword>
<organism evidence="2">
    <name type="scientific">uncultured Caudovirales phage</name>
    <dbReference type="NCBI Taxonomy" id="2100421"/>
    <lineage>
        <taxon>Viruses</taxon>
        <taxon>Duplodnaviria</taxon>
        <taxon>Heunggongvirae</taxon>
        <taxon>Uroviricota</taxon>
        <taxon>Caudoviricetes</taxon>
        <taxon>Peduoviridae</taxon>
        <taxon>Maltschvirus</taxon>
        <taxon>Maltschvirus maltsch</taxon>
    </lineage>
</organism>
<keyword evidence="1" id="KW-1133">Transmembrane helix</keyword>
<evidence type="ECO:0000313" key="2">
    <source>
        <dbReference type="EMBL" id="CAB5187428.1"/>
    </source>
</evidence>
<feature type="transmembrane region" description="Helical" evidence="1">
    <location>
        <begin position="34"/>
        <end position="51"/>
    </location>
</feature>
<reference evidence="2" key="1">
    <citation type="submission" date="2020-05" db="EMBL/GenBank/DDBJ databases">
        <authorList>
            <person name="Chiriac C."/>
            <person name="Salcher M."/>
            <person name="Ghai R."/>
            <person name="Kavagutti S V."/>
        </authorList>
    </citation>
    <scope>NUCLEOTIDE SEQUENCE</scope>
</reference>
<accession>A0A6J7WHE3</accession>
<sequence>MVKWIIERLKEPSTFAGLAGLAGAYGIAQPLYQASVAVIMAVAGLAAVLMADKPKA</sequence>
<protein>
    <submittedName>
        <fullName evidence="2">Uncharacterized protein</fullName>
    </submittedName>
</protein>